<evidence type="ECO:0000256" key="1">
    <source>
        <dbReference type="ARBA" id="ARBA00004141"/>
    </source>
</evidence>
<feature type="compositionally biased region" description="Low complexity" evidence="10">
    <location>
        <begin position="425"/>
        <end position="435"/>
    </location>
</feature>
<feature type="signal peptide" evidence="11">
    <location>
        <begin position="1"/>
        <end position="19"/>
    </location>
</feature>
<evidence type="ECO:0000256" key="2">
    <source>
        <dbReference type="ARBA" id="ARBA00006375"/>
    </source>
</evidence>
<organism evidence="12 13">
    <name type="scientific">Tilletiopsis washingtonensis</name>
    <dbReference type="NCBI Taxonomy" id="58919"/>
    <lineage>
        <taxon>Eukaryota</taxon>
        <taxon>Fungi</taxon>
        <taxon>Dikarya</taxon>
        <taxon>Basidiomycota</taxon>
        <taxon>Ustilaginomycotina</taxon>
        <taxon>Exobasidiomycetes</taxon>
        <taxon>Entylomatales</taxon>
        <taxon>Entylomatales incertae sedis</taxon>
        <taxon>Tilletiopsis</taxon>
    </lineage>
</organism>
<protein>
    <submittedName>
        <fullName evidence="12">Mitochondrial carrier</fullName>
    </submittedName>
</protein>
<feature type="repeat" description="Solcar" evidence="8">
    <location>
        <begin position="2"/>
        <end position="123"/>
    </location>
</feature>
<evidence type="ECO:0000313" key="12">
    <source>
        <dbReference type="EMBL" id="PWO01356.1"/>
    </source>
</evidence>
<feature type="repeat" description="Solcar" evidence="8">
    <location>
        <begin position="133"/>
        <end position="242"/>
    </location>
</feature>
<keyword evidence="6" id="KW-1133">Transmembrane helix</keyword>
<evidence type="ECO:0000256" key="6">
    <source>
        <dbReference type="ARBA" id="ARBA00022989"/>
    </source>
</evidence>
<dbReference type="Pfam" id="PF00153">
    <property type="entry name" value="Mito_carr"/>
    <property type="match status" value="4"/>
</dbReference>
<dbReference type="GO" id="GO:0016020">
    <property type="term" value="C:membrane"/>
    <property type="evidence" value="ECO:0007669"/>
    <property type="project" value="UniProtKB-SubCell"/>
</dbReference>
<dbReference type="InterPro" id="IPR023395">
    <property type="entry name" value="MCP_dom_sf"/>
</dbReference>
<dbReference type="OrthoDB" id="10266426at2759"/>
<comment type="similarity">
    <text evidence="2 9">Belongs to the mitochondrial carrier (TC 2.A.29) family.</text>
</comment>
<dbReference type="RefSeq" id="XP_025601634.1">
    <property type="nucleotide sequence ID" value="XM_025741120.1"/>
</dbReference>
<dbReference type="Gene3D" id="1.50.40.10">
    <property type="entry name" value="Mitochondrial carrier domain"/>
    <property type="match status" value="3"/>
</dbReference>
<name>A0A316ZLS5_9BASI</name>
<dbReference type="SUPFAM" id="SSF103506">
    <property type="entry name" value="Mitochondrial carrier"/>
    <property type="match status" value="1"/>
</dbReference>
<keyword evidence="5" id="KW-0677">Repeat</keyword>
<dbReference type="Proteomes" id="UP000245946">
    <property type="component" value="Unassembled WGS sequence"/>
</dbReference>
<reference evidence="12 13" key="1">
    <citation type="journal article" date="2018" name="Mol. Biol. Evol.">
        <title>Broad Genomic Sampling Reveals a Smut Pathogenic Ancestry of the Fungal Clade Ustilaginomycotina.</title>
        <authorList>
            <person name="Kijpornyongpan T."/>
            <person name="Mondo S.J."/>
            <person name="Barry K."/>
            <person name="Sandor L."/>
            <person name="Lee J."/>
            <person name="Lipzen A."/>
            <person name="Pangilinan J."/>
            <person name="LaButti K."/>
            <person name="Hainaut M."/>
            <person name="Henrissat B."/>
            <person name="Grigoriev I.V."/>
            <person name="Spatafora J.W."/>
            <person name="Aime M.C."/>
        </authorList>
    </citation>
    <scope>NUCLEOTIDE SEQUENCE [LARGE SCALE GENOMIC DNA]</scope>
    <source>
        <strain evidence="12 13">MCA 4186</strain>
    </source>
</reference>
<keyword evidence="7 8" id="KW-0472">Membrane</keyword>
<evidence type="ECO:0000313" key="13">
    <source>
        <dbReference type="Proteomes" id="UP000245946"/>
    </source>
</evidence>
<feature type="compositionally biased region" description="Pro residues" evidence="10">
    <location>
        <begin position="301"/>
        <end position="311"/>
    </location>
</feature>
<dbReference type="GeneID" id="37268664"/>
<dbReference type="PANTHER" id="PTHR45683">
    <property type="entry name" value="MITOCHONDRIAL NICOTINAMIDE ADENINE DINUCLEOTIDE TRANSPORTER 1-RELATED-RELATED"/>
    <property type="match status" value="1"/>
</dbReference>
<dbReference type="GO" id="GO:0006862">
    <property type="term" value="P:nucleotide transport"/>
    <property type="evidence" value="ECO:0007669"/>
    <property type="project" value="InterPro"/>
</dbReference>
<feature type="region of interest" description="Disordered" evidence="10">
    <location>
        <begin position="415"/>
        <end position="435"/>
    </location>
</feature>
<dbReference type="InterPro" id="IPR018108">
    <property type="entry name" value="MCP_transmembrane"/>
</dbReference>
<dbReference type="STRING" id="58919.A0A316ZLS5"/>
<dbReference type="AlphaFoldDB" id="A0A316ZLS5"/>
<evidence type="ECO:0000256" key="10">
    <source>
        <dbReference type="SAM" id="MobiDB-lite"/>
    </source>
</evidence>
<keyword evidence="4 8" id="KW-0812">Transmembrane</keyword>
<keyword evidence="3 9" id="KW-0813">Transport</keyword>
<feature type="chain" id="PRO_5016338660" evidence="11">
    <location>
        <begin position="20"/>
        <end position="435"/>
    </location>
</feature>
<accession>A0A316ZLS5</accession>
<dbReference type="EMBL" id="KZ819283">
    <property type="protein sequence ID" value="PWO01356.1"/>
    <property type="molecule type" value="Genomic_DNA"/>
</dbReference>
<dbReference type="PROSITE" id="PS50920">
    <property type="entry name" value="SOLCAR"/>
    <property type="match status" value="3"/>
</dbReference>
<evidence type="ECO:0000256" key="9">
    <source>
        <dbReference type="RuleBase" id="RU000488"/>
    </source>
</evidence>
<dbReference type="InterPro" id="IPR044712">
    <property type="entry name" value="SLC25A32-like"/>
</dbReference>
<evidence type="ECO:0000256" key="11">
    <source>
        <dbReference type="SAM" id="SignalP"/>
    </source>
</evidence>
<proteinExistence type="inferred from homology"/>
<evidence type="ECO:0000256" key="4">
    <source>
        <dbReference type="ARBA" id="ARBA00022692"/>
    </source>
</evidence>
<evidence type="ECO:0000256" key="3">
    <source>
        <dbReference type="ARBA" id="ARBA00022448"/>
    </source>
</evidence>
<comment type="subcellular location">
    <subcellularLocation>
        <location evidence="1">Membrane</location>
        <topology evidence="1">Multi-pass membrane protein</topology>
    </subcellularLocation>
</comment>
<sequence length="435" mass="46260">MPVVHASALAGACAGLVSSILTCPLDVVKTRLQAAGALPAQLCGAPNFGASGIGGRGEYARPKPGAPAPPQRVPGGLNVGAVLRKIWHEDGPKGFYRGLGPTIFGYLPTWAIYFTVYDACKSGFARRENAHDDEFLVHIASAMTAGAASTCCTSPLWVVKTRFMVRRALARSAHARLLTLLHPQLQSTKDSDVRPYRHTGDAFVQIWRTEGFRGFYRGLLPSLFGVSHVAIQFPLYEQFKSWTMDRVGTDELQPSVILMCSSSAKMIASVLTYPHEVLRTRLQMQPRIAAAAKAVAEGTPVAPPPPPPPAAAAPTRPGRPEKAPGRALHTLASTPRVRAGGGATSSRGASRGISHMGNKGNGGRYSGVLQACTTIAREEGIRGFYRGMGVNLVRTVPSSALTILTYEVMMQHLTAGDDDGDAHVGDTTTDSDGKR</sequence>
<evidence type="ECO:0000256" key="7">
    <source>
        <dbReference type="ARBA" id="ARBA00023136"/>
    </source>
</evidence>
<feature type="region of interest" description="Disordered" evidence="10">
    <location>
        <begin position="295"/>
        <end position="365"/>
    </location>
</feature>
<dbReference type="GO" id="GO:0055085">
    <property type="term" value="P:transmembrane transport"/>
    <property type="evidence" value="ECO:0007669"/>
    <property type="project" value="InterPro"/>
</dbReference>
<feature type="repeat" description="Solcar" evidence="8">
    <location>
        <begin position="256"/>
        <end position="412"/>
    </location>
</feature>
<evidence type="ECO:0000256" key="5">
    <source>
        <dbReference type="ARBA" id="ARBA00022737"/>
    </source>
</evidence>
<keyword evidence="13" id="KW-1185">Reference proteome</keyword>
<gene>
    <name evidence="12" type="ORF">FA09DRAFT_324164</name>
</gene>
<keyword evidence="11" id="KW-0732">Signal</keyword>
<evidence type="ECO:0000256" key="8">
    <source>
        <dbReference type="PROSITE-ProRule" id="PRU00282"/>
    </source>
</evidence>